<evidence type="ECO:0000256" key="1">
    <source>
        <dbReference type="SAM" id="SignalP"/>
    </source>
</evidence>
<sequence>MYCISISVLVTITLASLVSLVPRPFIAVCKTCNVAELKQKQVKQESFVHESDGSILEEDSKDNLRSYQFGPIAPITIPRVGASENNNLKRVHDWESLASTYHPQYQNQGILSGLLGDKLKLN</sequence>
<accession>A0A2P5BFM2</accession>
<protein>
    <submittedName>
        <fullName evidence="2">E2F Family</fullName>
    </submittedName>
</protein>
<comment type="caution">
    <text evidence="2">The sequence shown here is derived from an EMBL/GenBank/DDBJ whole genome shotgun (WGS) entry which is preliminary data.</text>
</comment>
<gene>
    <name evidence="2" type="ORF">PanWU01x14_243530</name>
</gene>
<evidence type="ECO:0000313" key="3">
    <source>
        <dbReference type="Proteomes" id="UP000237105"/>
    </source>
</evidence>
<proteinExistence type="predicted"/>
<dbReference type="EMBL" id="JXTB01000292">
    <property type="protein sequence ID" value="PON47594.1"/>
    <property type="molecule type" value="Genomic_DNA"/>
</dbReference>
<dbReference type="STRING" id="3476.A0A2P5BFM2"/>
<name>A0A2P5BFM2_PARAD</name>
<keyword evidence="3" id="KW-1185">Reference proteome</keyword>
<feature type="signal peptide" evidence="1">
    <location>
        <begin position="1"/>
        <end position="15"/>
    </location>
</feature>
<dbReference type="OrthoDB" id="5318at2759"/>
<organism evidence="2 3">
    <name type="scientific">Parasponia andersonii</name>
    <name type="common">Sponia andersonii</name>
    <dbReference type="NCBI Taxonomy" id="3476"/>
    <lineage>
        <taxon>Eukaryota</taxon>
        <taxon>Viridiplantae</taxon>
        <taxon>Streptophyta</taxon>
        <taxon>Embryophyta</taxon>
        <taxon>Tracheophyta</taxon>
        <taxon>Spermatophyta</taxon>
        <taxon>Magnoliopsida</taxon>
        <taxon>eudicotyledons</taxon>
        <taxon>Gunneridae</taxon>
        <taxon>Pentapetalae</taxon>
        <taxon>rosids</taxon>
        <taxon>fabids</taxon>
        <taxon>Rosales</taxon>
        <taxon>Cannabaceae</taxon>
        <taxon>Parasponia</taxon>
    </lineage>
</organism>
<keyword evidence="1" id="KW-0732">Signal</keyword>
<feature type="chain" id="PRO_5015141552" evidence="1">
    <location>
        <begin position="16"/>
        <end position="122"/>
    </location>
</feature>
<dbReference type="AlphaFoldDB" id="A0A2P5BFM2"/>
<dbReference type="Proteomes" id="UP000237105">
    <property type="component" value="Unassembled WGS sequence"/>
</dbReference>
<evidence type="ECO:0000313" key="2">
    <source>
        <dbReference type="EMBL" id="PON47594.1"/>
    </source>
</evidence>
<reference evidence="3" key="1">
    <citation type="submission" date="2016-06" db="EMBL/GenBank/DDBJ databases">
        <title>Parallel loss of symbiosis genes in relatives of nitrogen-fixing non-legume Parasponia.</title>
        <authorList>
            <person name="Van Velzen R."/>
            <person name="Holmer R."/>
            <person name="Bu F."/>
            <person name="Rutten L."/>
            <person name="Van Zeijl A."/>
            <person name="Liu W."/>
            <person name="Santuari L."/>
            <person name="Cao Q."/>
            <person name="Sharma T."/>
            <person name="Shen D."/>
            <person name="Roswanjaya Y."/>
            <person name="Wardhani T."/>
            <person name="Kalhor M.S."/>
            <person name="Jansen J."/>
            <person name="Van den Hoogen J."/>
            <person name="Gungor B."/>
            <person name="Hartog M."/>
            <person name="Hontelez J."/>
            <person name="Verver J."/>
            <person name="Yang W.-C."/>
            <person name="Schijlen E."/>
            <person name="Repin R."/>
            <person name="Schilthuizen M."/>
            <person name="Schranz E."/>
            <person name="Heidstra R."/>
            <person name="Miyata K."/>
            <person name="Fedorova E."/>
            <person name="Kohlen W."/>
            <person name="Bisseling T."/>
            <person name="Smit S."/>
            <person name="Geurts R."/>
        </authorList>
    </citation>
    <scope>NUCLEOTIDE SEQUENCE [LARGE SCALE GENOMIC DNA]</scope>
    <source>
        <strain evidence="3">cv. WU1-14</strain>
    </source>
</reference>